<dbReference type="RefSeq" id="WP_224124694.1">
    <property type="nucleotide sequence ID" value="NZ_JAIQZJ010000013.1"/>
</dbReference>
<organism evidence="1 2">
    <name type="scientific">Nocardioides mangrovi</name>
    <dbReference type="NCBI Taxonomy" id="2874580"/>
    <lineage>
        <taxon>Bacteria</taxon>
        <taxon>Bacillati</taxon>
        <taxon>Actinomycetota</taxon>
        <taxon>Actinomycetes</taxon>
        <taxon>Propionibacteriales</taxon>
        <taxon>Nocardioidaceae</taxon>
        <taxon>Nocardioides</taxon>
    </lineage>
</organism>
<comment type="caution">
    <text evidence="1">The sequence shown here is derived from an EMBL/GenBank/DDBJ whole genome shotgun (WGS) entry which is preliminary data.</text>
</comment>
<protein>
    <submittedName>
        <fullName evidence="1">Uncharacterized protein</fullName>
    </submittedName>
</protein>
<sequence length="126" mass="14392">MSDYRSERMPSVEGRGRARAAWDAYKAATRKYVDPVVDKTPLGDAIRSYSANRVGDALGFWVMWKLYGGFEGLQSIGMTRSSIFRKVGLFRQFFGVHPDEFELEGVSVDIQRVWTEQRTAQESDDE</sequence>
<evidence type="ECO:0000313" key="2">
    <source>
        <dbReference type="Proteomes" id="UP000780875"/>
    </source>
</evidence>
<evidence type="ECO:0000313" key="1">
    <source>
        <dbReference type="EMBL" id="MBZ5740334.1"/>
    </source>
</evidence>
<proteinExistence type="predicted"/>
<gene>
    <name evidence="1" type="ORF">K8U61_19325</name>
</gene>
<name>A0ABS7UH15_9ACTN</name>
<accession>A0ABS7UH15</accession>
<dbReference type="EMBL" id="JAIQZJ010000013">
    <property type="protein sequence ID" value="MBZ5740334.1"/>
    <property type="molecule type" value="Genomic_DNA"/>
</dbReference>
<dbReference type="Proteomes" id="UP000780875">
    <property type="component" value="Unassembled WGS sequence"/>
</dbReference>
<reference evidence="1 2" key="1">
    <citation type="submission" date="2021-09" db="EMBL/GenBank/DDBJ databases">
        <title>Whole genome sequence of Nocardioides sp. GBK3QG-3.</title>
        <authorList>
            <person name="Tuo L."/>
        </authorList>
    </citation>
    <scope>NUCLEOTIDE SEQUENCE [LARGE SCALE GENOMIC DNA]</scope>
    <source>
        <strain evidence="1 2">GBK3QG-3</strain>
    </source>
</reference>
<keyword evidence="2" id="KW-1185">Reference proteome</keyword>